<keyword evidence="3" id="KW-1185">Reference proteome</keyword>
<feature type="compositionally biased region" description="Basic and acidic residues" evidence="1">
    <location>
        <begin position="1"/>
        <end position="12"/>
    </location>
</feature>
<reference evidence="2 3" key="1">
    <citation type="submission" date="2016-06" db="EMBL/GenBank/DDBJ databases">
        <title>Evolution of pathogenesis and genome organization in the Tremellales.</title>
        <authorList>
            <person name="Cuomo C."/>
            <person name="Litvintseva A."/>
            <person name="Heitman J."/>
            <person name="Chen Y."/>
            <person name="Sun S."/>
            <person name="Springer D."/>
            <person name="Dromer F."/>
            <person name="Young S."/>
            <person name="Zeng Q."/>
            <person name="Chapman S."/>
            <person name="Gujja S."/>
            <person name="Saif S."/>
            <person name="Birren B."/>
        </authorList>
    </citation>
    <scope>NUCLEOTIDE SEQUENCE [LARGE SCALE GENOMIC DNA]</scope>
    <source>
        <strain evidence="2 3">CBS 7118</strain>
    </source>
</reference>
<dbReference type="PRINTS" id="PR00929">
    <property type="entry name" value="ATHOOK"/>
</dbReference>
<evidence type="ECO:0000313" key="3">
    <source>
        <dbReference type="Proteomes" id="UP000094819"/>
    </source>
</evidence>
<feature type="compositionally biased region" description="Pro residues" evidence="1">
    <location>
        <begin position="275"/>
        <end position="290"/>
    </location>
</feature>
<dbReference type="GeneID" id="30194333"/>
<dbReference type="EMBL" id="AWGH01000015">
    <property type="protein sequence ID" value="ODN94264.1"/>
    <property type="molecule type" value="Genomic_DNA"/>
</dbReference>
<proteinExistence type="predicted"/>
<dbReference type="AlphaFoldDB" id="A0A1E3J0A2"/>
<dbReference type="OrthoDB" id="2565065at2759"/>
<feature type="region of interest" description="Disordered" evidence="1">
    <location>
        <begin position="70"/>
        <end position="109"/>
    </location>
</feature>
<feature type="region of interest" description="Disordered" evidence="1">
    <location>
        <begin position="426"/>
        <end position="450"/>
    </location>
</feature>
<accession>A0A1E3J0A2</accession>
<gene>
    <name evidence="2" type="ORF">L198_05120</name>
</gene>
<feature type="region of interest" description="Disordered" evidence="1">
    <location>
        <begin position="1"/>
        <end position="53"/>
    </location>
</feature>
<dbReference type="GO" id="GO:0003677">
    <property type="term" value="F:DNA binding"/>
    <property type="evidence" value="ECO:0007669"/>
    <property type="project" value="InterPro"/>
</dbReference>
<evidence type="ECO:0000256" key="1">
    <source>
        <dbReference type="SAM" id="MobiDB-lite"/>
    </source>
</evidence>
<comment type="caution">
    <text evidence="2">The sequence shown here is derived from an EMBL/GenBank/DDBJ whole genome shotgun (WGS) entry which is preliminary data.</text>
</comment>
<evidence type="ECO:0000313" key="2">
    <source>
        <dbReference type="EMBL" id="ODN94264.1"/>
    </source>
</evidence>
<sequence length="450" mass="49953">MSAAANERHHQIDPSLSAFTSQQPPTRPHHLSPPPSSSFANIEGTATQDDIQIDPSLFELEKVVNDFRKGRIRLDEESEMEQREEEAIPHDEEQGSHPHDHERPDEVDQEDIVGHSLDVSDSLQGDVEIDPTLREIVNSLTNAQQSSHLNNSGMSSAQAAAAIGAHLTDTDAEERDRLHQSLQNTLDDLTHASFNSLFPSNFSHSPSHEFLSLNDHHNLHDEDVDMSHSSLDVNSEAGPSSAPLDNQSPLPGSDPSQPPLKRGRGRPKGSKNKPKPGPPPPRIPKPPKPAARPKGRPPKPRTPAEQAEYDLRKQEKEMGVKRQKGRPRKFPGYLVREMRLKKNRDEFSELMRQFDDKKGDAKGLKPEAVAEQMRLREEEAMARGCGDDDGDLRDRGLSHEEHDFANWSVQDNQTLLDVVGVAQHGMDMGLSPGGDGPSHEEMDRVFGLDS</sequence>
<organism evidence="2 3">
    <name type="scientific">Cryptococcus wingfieldii CBS 7118</name>
    <dbReference type="NCBI Taxonomy" id="1295528"/>
    <lineage>
        <taxon>Eukaryota</taxon>
        <taxon>Fungi</taxon>
        <taxon>Dikarya</taxon>
        <taxon>Basidiomycota</taxon>
        <taxon>Agaricomycotina</taxon>
        <taxon>Tremellomycetes</taxon>
        <taxon>Tremellales</taxon>
        <taxon>Cryptococcaceae</taxon>
        <taxon>Cryptococcus</taxon>
    </lineage>
</organism>
<dbReference type="Proteomes" id="UP000094819">
    <property type="component" value="Unassembled WGS sequence"/>
</dbReference>
<feature type="compositionally biased region" description="Basic residues" evidence="1">
    <location>
        <begin position="261"/>
        <end position="274"/>
    </location>
</feature>
<dbReference type="InterPro" id="IPR017956">
    <property type="entry name" value="AT_hook_DNA-bd_motif"/>
</dbReference>
<protein>
    <submittedName>
        <fullName evidence="2">Uncharacterized protein</fullName>
    </submittedName>
</protein>
<dbReference type="RefSeq" id="XP_019030795.1">
    <property type="nucleotide sequence ID" value="XM_019177214.1"/>
</dbReference>
<name>A0A1E3J0A2_9TREE</name>
<feature type="region of interest" description="Disordered" evidence="1">
    <location>
        <begin position="220"/>
        <end position="331"/>
    </location>
</feature>
<feature type="compositionally biased region" description="Basic and acidic residues" evidence="1">
    <location>
        <begin position="309"/>
        <end position="320"/>
    </location>
</feature>
<feature type="compositionally biased region" description="Basic and acidic residues" evidence="1">
    <location>
        <begin position="437"/>
        <end position="450"/>
    </location>
</feature>
<feature type="compositionally biased region" description="Basic and acidic residues" evidence="1">
    <location>
        <begin position="85"/>
        <end position="106"/>
    </location>
</feature>